<dbReference type="InterPro" id="IPR035906">
    <property type="entry name" value="MetI-like_sf"/>
</dbReference>
<feature type="transmembrane region" description="Helical" evidence="6">
    <location>
        <begin position="105"/>
        <end position="129"/>
    </location>
</feature>
<evidence type="ECO:0000256" key="6">
    <source>
        <dbReference type="RuleBase" id="RU363032"/>
    </source>
</evidence>
<keyword evidence="4 6" id="KW-1133">Transmembrane helix</keyword>
<keyword evidence="5 6" id="KW-0472">Membrane</keyword>
<comment type="similarity">
    <text evidence="6">Belongs to the binding-protein-dependent transport system permease family.</text>
</comment>
<keyword evidence="2 6" id="KW-0813">Transport</keyword>
<evidence type="ECO:0000256" key="1">
    <source>
        <dbReference type="ARBA" id="ARBA00004141"/>
    </source>
</evidence>
<gene>
    <name evidence="8" type="ORF">EYB31_23165</name>
</gene>
<feature type="transmembrane region" description="Helical" evidence="6">
    <location>
        <begin position="42"/>
        <end position="68"/>
    </location>
</feature>
<keyword evidence="3 6" id="KW-0812">Transmembrane</keyword>
<accession>A0A4Q9DPX6</accession>
<dbReference type="PANTHER" id="PTHR43496:SF1">
    <property type="entry name" value="POLYGALACTURONAN_RHAMNOGALACTURONAN TRANSPORT SYSTEM PERMEASE PROTEIN YTEP"/>
    <property type="match status" value="1"/>
</dbReference>
<sequence>MNKKQTANAALQLPDTKWNEAHHSRQELRKQSIRLWKRGIPLYLMILPGLLYFIIFRYIPMGGIIIAFQQYDPFDGFLHSPWVGFENFQKLFGAPDFWVLLRNTLILSAMNIFLFFPAPIVLALLLNEVRNALFKRTVQTVVYMPHFISWVVVAGITIVLFATQDGAINNLLATKGFARIELMTDPQYFRMLYTLQNIWKETGWNAIIFLAALASVDPSQYEAAVVDGAGRWHQMWHISLPSLRSTILILFILRLGQVMDIGFEHIYLIQNSVNRSVSDVFDTYVYREGVLAGEFSFTTAVGLFKSFVGLILIMLANFLTKKSGEEGVY</sequence>
<evidence type="ECO:0000313" key="9">
    <source>
        <dbReference type="Proteomes" id="UP000293142"/>
    </source>
</evidence>
<feature type="transmembrane region" description="Helical" evidence="6">
    <location>
        <begin position="141"/>
        <end position="162"/>
    </location>
</feature>
<dbReference type="PROSITE" id="PS50928">
    <property type="entry name" value="ABC_TM1"/>
    <property type="match status" value="1"/>
</dbReference>
<name>A0A4Q9DPX6_9BACL</name>
<dbReference type="CDD" id="cd06261">
    <property type="entry name" value="TM_PBP2"/>
    <property type="match status" value="1"/>
</dbReference>
<reference evidence="8 9" key="1">
    <citation type="submission" date="2019-02" db="EMBL/GenBank/DDBJ databases">
        <title>Paenibacillus sp. nov., isolated from surface-sterilized tissue of Thalictrum simplex L.</title>
        <authorList>
            <person name="Tuo L."/>
        </authorList>
    </citation>
    <scope>NUCLEOTIDE SEQUENCE [LARGE SCALE GENOMIC DNA]</scope>
    <source>
        <strain evidence="8 9">N2SHLJ1</strain>
    </source>
</reference>
<dbReference type="GO" id="GO:0005886">
    <property type="term" value="C:plasma membrane"/>
    <property type="evidence" value="ECO:0007669"/>
    <property type="project" value="UniProtKB-SubCell"/>
</dbReference>
<dbReference type="InterPro" id="IPR000515">
    <property type="entry name" value="MetI-like"/>
</dbReference>
<comment type="subcellular location">
    <subcellularLocation>
        <location evidence="6">Cell membrane</location>
        <topology evidence="6">Multi-pass membrane protein</topology>
    </subcellularLocation>
    <subcellularLocation>
        <location evidence="1">Membrane</location>
        <topology evidence="1">Multi-pass membrane protein</topology>
    </subcellularLocation>
</comment>
<dbReference type="OrthoDB" id="9785836at2"/>
<evidence type="ECO:0000256" key="2">
    <source>
        <dbReference type="ARBA" id="ARBA00022448"/>
    </source>
</evidence>
<dbReference type="Pfam" id="PF00528">
    <property type="entry name" value="BPD_transp_1"/>
    <property type="match status" value="1"/>
</dbReference>
<dbReference type="RefSeq" id="WP_131015803.1">
    <property type="nucleotide sequence ID" value="NZ_SIRE01000017.1"/>
</dbReference>
<feature type="transmembrane region" description="Helical" evidence="6">
    <location>
        <begin position="295"/>
        <end position="319"/>
    </location>
</feature>
<dbReference type="GO" id="GO:0055085">
    <property type="term" value="P:transmembrane transport"/>
    <property type="evidence" value="ECO:0007669"/>
    <property type="project" value="InterPro"/>
</dbReference>
<comment type="caution">
    <text evidence="8">The sequence shown here is derived from an EMBL/GenBank/DDBJ whole genome shotgun (WGS) entry which is preliminary data.</text>
</comment>
<proteinExistence type="inferred from homology"/>
<evidence type="ECO:0000256" key="3">
    <source>
        <dbReference type="ARBA" id="ARBA00022692"/>
    </source>
</evidence>
<evidence type="ECO:0000259" key="7">
    <source>
        <dbReference type="PROSITE" id="PS50928"/>
    </source>
</evidence>
<organism evidence="8 9">
    <name type="scientific">Paenibacillus thalictri</name>
    <dbReference type="NCBI Taxonomy" id="2527873"/>
    <lineage>
        <taxon>Bacteria</taxon>
        <taxon>Bacillati</taxon>
        <taxon>Bacillota</taxon>
        <taxon>Bacilli</taxon>
        <taxon>Bacillales</taxon>
        <taxon>Paenibacillaceae</taxon>
        <taxon>Paenibacillus</taxon>
    </lineage>
</organism>
<dbReference type="PANTHER" id="PTHR43496">
    <property type="entry name" value="PROTEIN LPLB"/>
    <property type="match status" value="1"/>
</dbReference>
<dbReference type="AlphaFoldDB" id="A0A4Q9DPX6"/>
<evidence type="ECO:0000313" key="8">
    <source>
        <dbReference type="EMBL" id="TBL75315.1"/>
    </source>
</evidence>
<dbReference type="SUPFAM" id="SSF161098">
    <property type="entry name" value="MetI-like"/>
    <property type="match status" value="1"/>
</dbReference>
<evidence type="ECO:0000256" key="4">
    <source>
        <dbReference type="ARBA" id="ARBA00022989"/>
    </source>
</evidence>
<evidence type="ECO:0000256" key="5">
    <source>
        <dbReference type="ARBA" id="ARBA00023136"/>
    </source>
</evidence>
<dbReference type="EMBL" id="SIRE01000017">
    <property type="protein sequence ID" value="TBL75315.1"/>
    <property type="molecule type" value="Genomic_DNA"/>
</dbReference>
<keyword evidence="9" id="KW-1185">Reference proteome</keyword>
<dbReference type="Gene3D" id="1.10.3720.10">
    <property type="entry name" value="MetI-like"/>
    <property type="match status" value="1"/>
</dbReference>
<dbReference type="Proteomes" id="UP000293142">
    <property type="component" value="Unassembled WGS sequence"/>
</dbReference>
<protein>
    <submittedName>
        <fullName evidence="8">Sugar ABC transporter permease</fullName>
    </submittedName>
</protein>
<feature type="domain" description="ABC transmembrane type-1" evidence="7">
    <location>
        <begin position="101"/>
        <end position="316"/>
    </location>
</feature>